<name>A0A7S4ANU4_9STRA</name>
<keyword evidence="1" id="KW-0472">Membrane</keyword>
<dbReference type="AlphaFoldDB" id="A0A7S4ANU4"/>
<gene>
    <name evidence="2" type="ORF">PAUS00366_LOCUS14743</name>
</gene>
<evidence type="ECO:0000313" key="2">
    <source>
        <dbReference type="EMBL" id="CAE0721988.1"/>
    </source>
</evidence>
<proteinExistence type="predicted"/>
<reference evidence="2" key="1">
    <citation type="submission" date="2021-01" db="EMBL/GenBank/DDBJ databases">
        <authorList>
            <person name="Corre E."/>
            <person name="Pelletier E."/>
            <person name="Niang G."/>
            <person name="Scheremetjew M."/>
            <person name="Finn R."/>
            <person name="Kale V."/>
            <person name="Holt S."/>
            <person name="Cochrane G."/>
            <person name="Meng A."/>
            <person name="Brown T."/>
            <person name="Cohen L."/>
        </authorList>
    </citation>
    <scope>NUCLEOTIDE SEQUENCE</scope>
    <source>
        <strain evidence="2">10249 10 AB</strain>
    </source>
</reference>
<protein>
    <submittedName>
        <fullName evidence="2">Uncharacterized protein</fullName>
    </submittedName>
</protein>
<keyword evidence="1" id="KW-1133">Transmembrane helix</keyword>
<feature type="transmembrane region" description="Helical" evidence="1">
    <location>
        <begin position="20"/>
        <end position="39"/>
    </location>
</feature>
<feature type="transmembrane region" description="Helical" evidence="1">
    <location>
        <begin position="85"/>
        <end position="106"/>
    </location>
</feature>
<sequence length="118" mass="13019">MVFLNWCTSSVSFSLLRSAVFFGLLSTSLRLVSFPVFYISSLPVGRLFFSLKISRLFGSLPLYSLLVFVSSLSQSAISYNKIHLVFVFFSNAMRLAATTPTLAVLLQITNGKIVPLLA</sequence>
<evidence type="ECO:0000256" key="1">
    <source>
        <dbReference type="SAM" id="Phobius"/>
    </source>
</evidence>
<keyword evidence="1" id="KW-0812">Transmembrane</keyword>
<organism evidence="2">
    <name type="scientific">Pseudo-nitzschia australis</name>
    <dbReference type="NCBI Taxonomy" id="44445"/>
    <lineage>
        <taxon>Eukaryota</taxon>
        <taxon>Sar</taxon>
        <taxon>Stramenopiles</taxon>
        <taxon>Ochrophyta</taxon>
        <taxon>Bacillariophyta</taxon>
        <taxon>Bacillariophyceae</taxon>
        <taxon>Bacillariophycidae</taxon>
        <taxon>Bacillariales</taxon>
        <taxon>Bacillariaceae</taxon>
        <taxon>Pseudo-nitzschia</taxon>
    </lineage>
</organism>
<dbReference type="EMBL" id="HBIX01020993">
    <property type="protein sequence ID" value="CAE0721988.1"/>
    <property type="molecule type" value="Transcribed_RNA"/>
</dbReference>
<accession>A0A7S4ANU4</accession>